<evidence type="ECO:0000313" key="1">
    <source>
        <dbReference type="EMBL" id="AFG37630.1"/>
    </source>
</evidence>
<accession>H9UJD7</accession>
<dbReference type="RefSeq" id="WP_014455613.1">
    <property type="nucleotide sequence ID" value="NC_017098.1"/>
</dbReference>
<dbReference type="Pfam" id="PF18906">
    <property type="entry name" value="Phage_tube_2"/>
    <property type="match status" value="1"/>
</dbReference>
<dbReference type="STRING" id="889378.Spiaf_1571"/>
<organism evidence="1 2">
    <name type="scientific">Spirochaeta africana (strain ATCC 700263 / DSM 8902 / Z-7692)</name>
    <dbReference type="NCBI Taxonomy" id="889378"/>
    <lineage>
        <taxon>Bacteria</taxon>
        <taxon>Pseudomonadati</taxon>
        <taxon>Spirochaetota</taxon>
        <taxon>Spirochaetia</taxon>
        <taxon>Spirochaetales</taxon>
        <taxon>Spirochaetaceae</taxon>
        <taxon>Spirochaeta</taxon>
    </lineage>
</organism>
<gene>
    <name evidence="1" type="ordered locus">Spiaf_1571</name>
</gene>
<dbReference type="InterPro" id="IPR044000">
    <property type="entry name" value="Phage_tube_2"/>
</dbReference>
<dbReference type="PATRIC" id="fig|889378.3.peg.1563"/>
<proteinExistence type="predicted"/>
<sequence>MANYARGAGSRLQVGKETTYGQAATPTVQMNFLSESLTQEIIRETEDSLVLAKTKRSMDVMSHNSSGDFNVILKPENLKQLLHLAMGVESSPAAKDGTDFTYEHQFTLIGAEGSLPSFTAVIDRKVAVPAYTGLKVSTLSMEASSGDYIRMTASLQGSGKEEAGSLENLDAPVLKAFRFVNGSLTIDGTEFAQVTAVNLNIDNQLDEGEQTLGSGYYRDEGEHNEREVSVSIDCFYNAAANTIREEKYKADGATAAISMTFETPEEIEPGEKYRFTVELPNVVITDASPNVAGREKIDLTIEGEALETDLEEAITVTVYDDDDNTAF</sequence>
<evidence type="ECO:0000313" key="2">
    <source>
        <dbReference type="Proteomes" id="UP000007383"/>
    </source>
</evidence>
<name>H9UJD7_SPIAZ</name>
<dbReference type="HOGENOM" id="CLU_849691_0_0_12"/>
<dbReference type="Proteomes" id="UP000007383">
    <property type="component" value="Chromosome"/>
</dbReference>
<dbReference type="KEGG" id="sfc:Spiaf_1571"/>
<reference evidence="2" key="1">
    <citation type="journal article" date="2013" name="Stand. Genomic Sci.">
        <title>Complete genome sequence of the halophilic bacterium Spirochaeta africana type strain (Z-7692(T)) from the alkaline Lake Magadi in the East African Rift.</title>
        <authorList>
            <person name="Liolos K."/>
            <person name="Abt B."/>
            <person name="Scheuner C."/>
            <person name="Teshima H."/>
            <person name="Held B."/>
            <person name="Lapidus A."/>
            <person name="Nolan M."/>
            <person name="Lucas S."/>
            <person name="Deshpande S."/>
            <person name="Cheng J.F."/>
            <person name="Tapia R."/>
            <person name="Goodwin L.A."/>
            <person name="Pitluck S."/>
            <person name="Pagani I."/>
            <person name="Ivanova N."/>
            <person name="Mavromatis K."/>
            <person name="Mikhailova N."/>
            <person name="Huntemann M."/>
            <person name="Pati A."/>
            <person name="Chen A."/>
            <person name="Palaniappan K."/>
            <person name="Land M."/>
            <person name="Rohde M."/>
            <person name="Tindall B.J."/>
            <person name="Detter J.C."/>
            <person name="Goker M."/>
            <person name="Bristow J."/>
            <person name="Eisen J.A."/>
            <person name="Markowitz V."/>
            <person name="Hugenholtz P."/>
            <person name="Woyke T."/>
            <person name="Klenk H.P."/>
            <person name="Kyrpides N.C."/>
        </authorList>
    </citation>
    <scope>NUCLEOTIDE SEQUENCE</scope>
    <source>
        <strain evidence="2">ATCC 700263 / DSM 8902 / Z-7692</strain>
    </source>
</reference>
<keyword evidence="2" id="KW-1185">Reference proteome</keyword>
<dbReference type="EMBL" id="CP003282">
    <property type="protein sequence ID" value="AFG37630.1"/>
    <property type="molecule type" value="Genomic_DNA"/>
</dbReference>
<protein>
    <submittedName>
        <fullName evidence="1">Uncharacterized protein</fullName>
    </submittedName>
</protein>
<dbReference type="AlphaFoldDB" id="H9UJD7"/>